<comment type="caution">
    <text evidence="4">The sequence shown here is derived from an EMBL/GenBank/DDBJ whole genome shotgun (WGS) entry which is preliminary data.</text>
</comment>
<organism evidence="4 5">
    <name type="scientific">Polioptila caerulea</name>
    <name type="common">Blue-grey gnatcatcher</name>
    <dbReference type="NCBI Taxonomy" id="66707"/>
    <lineage>
        <taxon>Eukaryota</taxon>
        <taxon>Metazoa</taxon>
        <taxon>Chordata</taxon>
        <taxon>Craniata</taxon>
        <taxon>Vertebrata</taxon>
        <taxon>Euteleostomi</taxon>
        <taxon>Archelosauria</taxon>
        <taxon>Archosauria</taxon>
        <taxon>Dinosauria</taxon>
        <taxon>Saurischia</taxon>
        <taxon>Theropoda</taxon>
        <taxon>Coelurosauria</taxon>
        <taxon>Aves</taxon>
        <taxon>Neognathae</taxon>
        <taxon>Neoaves</taxon>
        <taxon>Telluraves</taxon>
        <taxon>Australaves</taxon>
        <taxon>Passeriformes</taxon>
        <taxon>Certhiidae</taxon>
        <taxon>Polioptilinae</taxon>
        <taxon>Polioptila</taxon>
    </lineage>
</organism>
<dbReference type="GO" id="GO:0005096">
    <property type="term" value="F:GTPase activator activity"/>
    <property type="evidence" value="ECO:0007669"/>
    <property type="project" value="InterPro"/>
</dbReference>
<dbReference type="SMART" id="SM00292">
    <property type="entry name" value="BRCT"/>
    <property type="match status" value="2"/>
</dbReference>
<dbReference type="Pfam" id="PF12738">
    <property type="entry name" value="PTCB-BRCT"/>
    <property type="match status" value="1"/>
</dbReference>
<dbReference type="FunFam" id="3.40.50.10190:FF:000016">
    <property type="entry name" value="protein ECT2 isoform X3"/>
    <property type="match status" value="1"/>
</dbReference>
<feature type="domain" description="BRCT" evidence="3">
    <location>
        <begin position="178"/>
        <end position="254"/>
    </location>
</feature>
<dbReference type="InterPro" id="IPR049395">
    <property type="entry name" value="ECT2_PH"/>
</dbReference>
<dbReference type="CDD" id="cd17732">
    <property type="entry name" value="BRCT_Ect2_rpt2"/>
    <property type="match status" value="1"/>
</dbReference>
<dbReference type="Gene3D" id="1.20.900.10">
    <property type="entry name" value="Dbl homology (DH) domain"/>
    <property type="match status" value="1"/>
</dbReference>
<dbReference type="GO" id="GO:0005938">
    <property type="term" value="C:cell cortex"/>
    <property type="evidence" value="ECO:0007669"/>
    <property type="project" value="TreeGrafter"/>
</dbReference>
<feature type="domain" description="DH" evidence="2">
    <location>
        <begin position="452"/>
        <end position="635"/>
    </location>
</feature>
<feature type="non-terminal residue" evidence="4">
    <location>
        <position position="908"/>
    </location>
</feature>
<dbReference type="SUPFAM" id="SSF50729">
    <property type="entry name" value="PH domain-like"/>
    <property type="match status" value="1"/>
</dbReference>
<dbReference type="PANTHER" id="PTHR16777:SF2">
    <property type="entry name" value="PROTEIN ECT2"/>
    <property type="match status" value="1"/>
</dbReference>
<dbReference type="PROSITE" id="PS50172">
    <property type="entry name" value="BRCT"/>
    <property type="match status" value="2"/>
</dbReference>
<dbReference type="Gene3D" id="2.30.29.30">
    <property type="entry name" value="Pleckstrin-homology domain (PH domain)/Phosphotyrosine-binding domain (PTB)"/>
    <property type="match status" value="1"/>
</dbReference>
<dbReference type="PANTHER" id="PTHR16777">
    <property type="entry name" value="PROTEIN ECT2"/>
    <property type="match status" value="1"/>
</dbReference>
<dbReference type="GO" id="GO:0035556">
    <property type="term" value="P:intracellular signal transduction"/>
    <property type="evidence" value="ECO:0007669"/>
    <property type="project" value="InterPro"/>
</dbReference>
<protein>
    <submittedName>
        <fullName evidence="4">ECT2 protein</fullName>
    </submittedName>
</protein>
<dbReference type="PROSITE" id="PS00741">
    <property type="entry name" value="DH_1"/>
    <property type="match status" value="1"/>
</dbReference>
<feature type="compositionally biased region" description="Polar residues" evidence="1">
    <location>
        <begin position="418"/>
        <end position="432"/>
    </location>
</feature>
<proteinExistence type="predicted"/>
<dbReference type="CDD" id="cd17733">
    <property type="entry name" value="BRCT_Ect2_rpt1"/>
    <property type="match status" value="1"/>
</dbReference>
<dbReference type="SMART" id="SM00325">
    <property type="entry name" value="RhoGEF"/>
    <property type="match status" value="1"/>
</dbReference>
<dbReference type="Gene3D" id="3.40.50.10190">
    <property type="entry name" value="BRCT domain"/>
    <property type="match status" value="3"/>
</dbReference>
<dbReference type="GO" id="GO:2000431">
    <property type="term" value="P:regulation of cytokinesis, actomyosin contractile ring assembly"/>
    <property type="evidence" value="ECO:0007669"/>
    <property type="project" value="InterPro"/>
</dbReference>
<keyword evidence="5" id="KW-1185">Reference proteome</keyword>
<dbReference type="Pfam" id="PF21242">
    <property type="entry name" value="ECT2_PH"/>
    <property type="match status" value="1"/>
</dbReference>
<evidence type="ECO:0000259" key="2">
    <source>
        <dbReference type="PROSITE" id="PS50010"/>
    </source>
</evidence>
<dbReference type="PROSITE" id="PS50010">
    <property type="entry name" value="DH_2"/>
    <property type="match status" value="1"/>
</dbReference>
<name>A0A7K5EDE9_POLCE</name>
<reference evidence="4 5" key="1">
    <citation type="submission" date="2019-09" db="EMBL/GenBank/DDBJ databases">
        <title>Bird 10,000 Genomes (B10K) Project - Family phase.</title>
        <authorList>
            <person name="Zhang G."/>
        </authorList>
    </citation>
    <scope>NUCLEOTIDE SEQUENCE [LARGE SCALE GENOMIC DNA]</scope>
    <source>
        <strain evidence="4">B10K-DU-001-66</strain>
        <tissue evidence="4">Muscle</tissue>
    </source>
</reference>
<dbReference type="Pfam" id="PF00533">
    <property type="entry name" value="BRCT"/>
    <property type="match status" value="1"/>
</dbReference>
<dbReference type="EMBL" id="VYXF01006777">
    <property type="protein sequence ID" value="NWS30698.1"/>
    <property type="molecule type" value="Genomic_DNA"/>
</dbReference>
<sequence>MADNSALVSETGRSLLADSSVLDSKIIETSKENVFHSTVLDAEEEMPQIETRVVLVQEAGKREELLKALETIKIMEVPVIKIKESSPDKSEEKLIKSIIHMEIKMPYIKTETIEELGDSDCPEFETIFVVSDFQAPIFSNLCKADCRVIGPPVVLHCAQKGEPLPFSCRPLYCASMLNLVLCFTGFRKKEELVKLVTLVHHMGGIIRRDFSSKVTHLVANSTHGDKFRIAVSLGVPIVKAEWIYKAWEKRNEIDFCAADDDFRNQFKVPPFQDCMLSFLGFSDDEKANMEEMTEMQGGHYLPVGDERCTHLVVEESTVKDLPFEPLKKLYVVKQEWFWGSIQMDARAGESMYLFEKSESPDFKKSVSLLSLSTPNSNRKRRRLKETLAQLTRETDMSPFPPRKRPSAEHSLSIGSLLDISNTPESSTASGETPKTCARPSKNSTPLPLKQSARWQVAKELYQTESNYVDILTTIIQLFQVPLEKEGQLGGPILAQEEIKTIFGSIPDILDEDLEDLMINWTESKSIGDIILKYSKDLLKTYPPFVNFFEMSKETITRCEKQKPRFHAFLKINQAKPECGRQSLAELLIRPVQRLPSVALLLNDIKKHTAEENPDKITLERAIESLKEVMTHINEDKRKTEAQRQFFDVVYEVDGCPANLLSSHRSLVQRLETVALGDDLCDRGEQVTLFLFNDCLEIARKRHKVIGAFKSPHGHTRPPASLKHVVLMPLSQIKKVLDIRETEDCQKAFALVVRPPTEPNNKLLSFQMTTDDPCKEDWLKMLCRHVANTICKTDAENLIYVADPDSVEVNTKDMDSTLSRASRAIKKTSKKVTRAFSFSKTPKRALRRALMSHAAAEGRSPSSATEGYIGSRLSSTSSLAGVPSPSLVSLPSIFERRSHTLSRSTTHLI</sequence>
<dbReference type="InterPro" id="IPR001331">
    <property type="entry name" value="GDS_CDC24_CS"/>
</dbReference>
<dbReference type="GO" id="GO:0005085">
    <property type="term" value="F:guanyl-nucleotide exchange factor activity"/>
    <property type="evidence" value="ECO:0007669"/>
    <property type="project" value="InterPro"/>
</dbReference>
<dbReference type="InterPro" id="IPR035899">
    <property type="entry name" value="DBL_dom_sf"/>
</dbReference>
<feature type="domain" description="BRCT" evidence="3">
    <location>
        <begin position="266"/>
        <end position="354"/>
    </location>
</feature>
<dbReference type="InterPro" id="IPR011993">
    <property type="entry name" value="PH-like_dom_sf"/>
</dbReference>
<dbReference type="CDD" id="cd01229">
    <property type="entry name" value="PH_Ect2"/>
    <property type="match status" value="1"/>
</dbReference>
<feature type="region of interest" description="Disordered" evidence="1">
    <location>
        <begin position="387"/>
        <end position="448"/>
    </location>
</feature>
<dbReference type="GO" id="GO:0007399">
    <property type="term" value="P:nervous system development"/>
    <property type="evidence" value="ECO:0007669"/>
    <property type="project" value="TreeGrafter"/>
</dbReference>
<dbReference type="Proteomes" id="UP000573697">
    <property type="component" value="Unassembled WGS sequence"/>
</dbReference>
<dbReference type="AlphaFoldDB" id="A0A7K5EDE9"/>
<dbReference type="CDD" id="cd00160">
    <property type="entry name" value="RhoGEF"/>
    <property type="match status" value="1"/>
</dbReference>
<dbReference type="GO" id="GO:0005634">
    <property type="term" value="C:nucleus"/>
    <property type="evidence" value="ECO:0007669"/>
    <property type="project" value="InterPro"/>
</dbReference>
<dbReference type="GO" id="GO:0000281">
    <property type="term" value="P:mitotic cytokinesis"/>
    <property type="evidence" value="ECO:0007669"/>
    <property type="project" value="TreeGrafter"/>
</dbReference>
<evidence type="ECO:0000313" key="4">
    <source>
        <dbReference type="EMBL" id="NWS30698.1"/>
    </source>
</evidence>
<evidence type="ECO:0000259" key="3">
    <source>
        <dbReference type="PROSITE" id="PS50172"/>
    </source>
</evidence>
<dbReference type="Pfam" id="PF00621">
    <property type="entry name" value="RhoGEF"/>
    <property type="match status" value="1"/>
</dbReference>
<dbReference type="InterPro" id="IPR000219">
    <property type="entry name" value="DH_dom"/>
</dbReference>
<evidence type="ECO:0000313" key="5">
    <source>
        <dbReference type="Proteomes" id="UP000573697"/>
    </source>
</evidence>
<accession>A0A7K5EDE9</accession>
<gene>
    <name evidence="4" type="primary">Ect2</name>
    <name evidence="4" type="ORF">POLCAE_R07069</name>
</gene>
<dbReference type="InterPro" id="IPR026817">
    <property type="entry name" value="Ect2"/>
</dbReference>
<dbReference type="InterPro" id="IPR049396">
    <property type="entry name" value="ECT2_BRCT0"/>
</dbReference>
<dbReference type="InterPro" id="IPR001357">
    <property type="entry name" value="BRCT_dom"/>
</dbReference>
<dbReference type="SUPFAM" id="SSF52113">
    <property type="entry name" value="BRCT domain"/>
    <property type="match status" value="2"/>
</dbReference>
<dbReference type="InterPro" id="IPR036420">
    <property type="entry name" value="BRCT_dom_sf"/>
</dbReference>
<dbReference type="SUPFAM" id="SSF48065">
    <property type="entry name" value="DBL homology domain (DH-domain)"/>
    <property type="match status" value="1"/>
</dbReference>
<evidence type="ECO:0000256" key="1">
    <source>
        <dbReference type="SAM" id="MobiDB-lite"/>
    </source>
</evidence>
<dbReference type="Pfam" id="PF21243">
    <property type="entry name" value="ECT2_BRCT0"/>
    <property type="match status" value="1"/>
</dbReference>
<dbReference type="FunFam" id="1.20.900.10:FF:000022">
    <property type="entry name" value="protein ECT2 isoform X1"/>
    <property type="match status" value="1"/>
</dbReference>
<feature type="non-terminal residue" evidence="4">
    <location>
        <position position="1"/>
    </location>
</feature>